<organism evidence="2 3">
    <name type="scientific">Gymnopilus junonius</name>
    <name type="common">Spectacular rustgill mushroom</name>
    <name type="synonym">Gymnopilus spectabilis subsp. junonius</name>
    <dbReference type="NCBI Taxonomy" id="109634"/>
    <lineage>
        <taxon>Eukaryota</taxon>
        <taxon>Fungi</taxon>
        <taxon>Dikarya</taxon>
        <taxon>Basidiomycota</taxon>
        <taxon>Agaricomycotina</taxon>
        <taxon>Agaricomycetes</taxon>
        <taxon>Agaricomycetidae</taxon>
        <taxon>Agaricales</taxon>
        <taxon>Agaricineae</taxon>
        <taxon>Hymenogastraceae</taxon>
        <taxon>Gymnopilus</taxon>
    </lineage>
</organism>
<evidence type="ECO:0000256" key="1">
    <source>
        <dbReference type="SAM" id="MobiDB-lite"/>
    </source>
</evidence>
<gene>
    <name evidence="2" type="ORF">CPB84DRAFT_1841539</name>
</gene>
<protein>
    <submittedName>
        <fullName evidence="2">Uncharacterized protein</fullName>
    </submittedName>
</protein>
<dbReference type="OrthoDB" id="2537650at2759"/>
<reference evidence="2" key="1">
    <citation type="submission" date="2020-11" db="EMBL/GenBank/DDBJ databases">
        <authorList>
            <consortium name="DOE Joint Genome Institute"/>
            <person name="Ahrendt S."/>
            <person name="Riley R."/>
            <person name="Andreopoulos W."/>
            <person name="LaButti K."/>
            <person name="Pangilinan J."/>
            <person name="Ruiz-duenas F.J."/>
            <person name="Barrasa J.M."/>
            <person name="Sanchez-Garcia M."/>
            <person name="Camarero S."/>
            <person name="Miyauchi S."/>
            <person name="Serrano A."/>
            <person name="Linde D."/>
            <person name="Babiker R."/>
            <person name="Drula E."/>
            <person name="Ayuso-Fernandez I."/>
            <person name="Pacheco R."/>
            <person name="Padilla G."/>
            <person name="Ferreira P."/>
            <person name="Barriuso J."/>
            <person name="Kellner H."/>
            <person name="Castanera R."/>
            <person name="Alfaro M."/>
            <person name="Ramirez L."/>
            <person name="Pisabarro A.G."/>
            <person name="Kuo A."/>
            <person name="Tritt A."/>
            <person name="Lipzen A."/>
            <person name="He G."/>
            <person name="Yan M."/>
            <person name="Ng V."/>
            <person name="Cullen D."/>
            <person name="Martin F."/>
            <person name="Rosso M.-N."/>
            <person name="Henrissat B."/>
            <person name="Hibbett D."/>
            <person name="Martinez A.T."/>
            <person name="Grigoriev I.V."/>
        </authorList>
    </citation>
    <scope>NUCLEOTIDE SEQUENCE</scope>
    <source>
        <strain evidence="2">AH 44721</strain>
    </source>
</reference>
<feature type="compositionally biased region" description="Polar residues" evidence="1">
    <location>
        <begin position="316"/>
        <end position="328"/>
    </location>
</feature>
<evidence type="ECO:0000313" key="2">
    <source>
        <dbReference type="EMBL" id="KAF8913136.1"/>
    </source>
</evidence>
<proteinExistence type="predicted"/>
<evidence type="ECO:0000313" key="3">
    <source>
        <dbReference type="Proteomes" id="UP000724874"/>
    </source>
</evidence>
<keyword evidence="3" id="KW-1185">Reference proteome</keyword>
<dbReference type="AlphaFoldDB" id="A0A9P5TTV7"/>
<feature type="compositionally biased region" description="Polar residues" evidence="1">
    <location>
        <begin position="93"/>
        <end position="108"/>
    </location>
</feature>
<feature type="region of interest" description="Disordered" evidence="1">
    <location>
        <begin position="187"/>
        <end position="261"/>
    </location>
</feature>
<feature type="region of interest" description="Disordered" evidence="1">
    <location>
        <begin position="316"/>
        <end position="371"/>
    </location>
</feature>
<feature type="compositionally biased region" description="Low complexity" evidence="1">
    <location>
        <begin position="23"/>
        <end position="33"/>
    </location>
</feature>
<feature type="compositionally biased region" description="Polar residues" evidence="1">
    <location>
        <begin position="343"/>
        <end position="362"/>
    </location>
</feature>
<comment type="caution">
    <text evidence="2">The sequence shown here is derived from an EMBL/GenBank/DDBJ whole genome shotgun (WGS) entry which is preliminary data.</text>
</comment>
<name>A0A9P5TTV7_GYMJU</name>
<sequence length="418" mass="45499">MLNSWFAPKTKEESTSERVSAGTTPPTSFSSPTDNQAPRSSTEKNTKRNYPTIYTTPHDAILADVLGTSRTNDPSKEGRTISSDSEPLGPHENNPTGQQDRASQQPNFSGVLFDPFDGTALGVLVPHQDDPNTDEQSASQINLLDSPERGNASPIGSDTMWSTLSQVLDIQSQISKMHLEMEGIGNVKTGDSKRKRHRMSAKPAPDMAGETPEVAPDDPAVPPGLHQPRKRVSSTISTVSTAGGAEGDEEGVNVPNEEAEKNRIREEEFAKLTTQFEGRKEAINGIMGKLDDLSQALHKFHHLSYPAMDIFSFRNGSYPPNSTPPQSVNEDEVKRDPEFQYTEHMNTSGWKEANTTSSSSIPQAPPLDRTKSDTIIIGAPLKRSAPEQRAIPTLMVNSVDLETQTRGMDSPNPNTGSL</sequence>
<dbReference type="Proteomes" id="UP000724874">
    <property type="component" value="Unassembled WGS sequence"/>
</dbReference>
<dbReference type="EMBL" id="JADNYJ010000002">
    <property type="protein sequence ID" value="KAF8913136.1"/>
    <property type="molecule type" value="Genomic_DNA"/>
</dbReference>
<accession>A0A9P5TTV7</accession>
<feature type="compositionally biased region" description="Polar residues" evidence="1">
    <location>
        <begin position="134"/>
        <end position="143"/>
    </location>
</feature>
<feature type="region of interest" description="Disordered" evidence="1">
    <location>
        <begin position="1"/>
        <end position="158"/>
    </location>
</feature>